<evidence type="ECO:0000256" key="1">
    <source>
        <dbReference type="SAM" id="SignalP"/>
    </source>
</evidence>
<organism evidence="3 4">
    <name type="scientific">Flavisolibacter ginsenosidimutans</name>
    <dbReference type="NCBI Taxonomy" id="661481"/>
    <lineage>
        <taxon>Bacteria</taxon>
        <taxon>Pseudomonadati</taxon>
        <taxon>Bacteroidota</taxon>
        <taxon>Chitinophagia</taxon>
        <taxon>Chitinophagales</taxon>
        <taxon>Chitinophagaceae</taxon>
        <taxon>Flavisolibacter</taxon>
    </lineage>
</organism>
<dbReference type="InterPro" id="IPR045743">
    <property type="entry name" value="DUF6089"/>
</dbReference>
<evidence type="ECO:0000259" key="2">
    <source>
        <dbReference type="Pfam" id="PF19573"/>
    </source>
</evidence>
<dbReference type="RefSeq" id="WP_146783248.1">
    <property type="nucleotide sequence ID" value="NZ_BAABIO010000006.1"/>
</dbReference>
<keyword evidence="4" id="KW-1185">Reference proteome</keyword>
<accession>A0A5B8UF95</accession>
<reference evidence="3 4" key="1">
    <citation type="journal article" date="2015" name="Int. J. Syst. Evol. Microbiol.">
        <title>Flavisolibacter ginsenosidimutans sp. nov., with ginsenoside-converting activity isolated from soil used for cultivating ginseng.</title>
        <authorList>
            <person name="Zhao Y."/>
            <person name="Liu Q."/>
            <person name="Kang M.S."/>
            <person name="Jin F."/>
            <person name="Yu H."/>
            <person name="Im W.T."/>
        </authorList>
    </citation>
    <scope>NUCLEOTIDE SEQUENCE [LARGE SCALE GENOMIC DNA]</scope>
    <source>
        <strain evidence="3 4">Gsoil 636</strain>
    </source>
</reference>
<dbReference type="OrthoDB" id="654178at2"/>
<dbReference type="Gene3D" id="2.40.160.20">
    <property type="match status" value="1"/>
</dbReference>
<feature type="signal peptide" evidence="1">
    <location>
        <begin position="1"/>
        <end position="18"/>
    </location>
</feature>
<dbReference type="Proteomes" id="UP000321204">
    <property type="component" value="Chromosome"/>
</dbReference>
<evidence type="ECO:0000313" key="4">
    <source>
        <dbReference type="Proteomes" id="UP000321204"/>
    </source>
</evidence>
<sequence>MKSTLFLFLLFASTSAFSQCHLGVFAGGSNYIGDLNDKPFKRTKPAVGLSLNYDVSDRFTLRSGLTIAGLEGGDQYSGSTFLKQNRNLSFKSSITELSLIGELTVFNLNNINWSPYVFGGIAFFHFNPYVKDSGQKIFLRPLSTEGQGLSSWPVNTYSLNQLGIPFGGGVKFNLSEDIRLGVEVGMRRLFTDYLDDVSTSYPDAAELLAAKGPKAVELSYRGNQVPGETAGYPDVGFASKGAERGNPKTKDWYYFTGVHLTFRIGGGYGKTFASGRKRNYGCPSVPL</sequence>
<feature type="chain" id="PRO_5022967987" evidence="1">
    <location>
        <begin position="19"/>
        <end position="287"/>
    </location>
</feature>
<dbReference type="KEGG" id="fgg:FSB75_04225"/>
<evidence type="ECO:0000313" key="3">
    <source>
        <dbReference type="EMBL" id="QEC55143.1"/>
    </source>
</evidence>
<proteinExistence type="predicted"/>
<keyword evidence="1" id="KW-0732">Signal</keyword>
<dbReference type="SUPFAM" id="SSF56925">
    <property type="entry name" value="OMPA-like"/>
    <property type="match status" value="1"/>
</dbReference>
<dbReference type="Pfam" id="PF19573">
    <property type="entry name" value="DUF6089"/>
    <property type="match status" value="1"/>
</dbReference>
<dbReference type="AlphaFoldDB" id="A0A5B8UF95"/>
<feature type="domain" description="DUF6089" evidence="2">
    <location>
        <begin position="5"/>
        <end position="133"/>
    </location>
</feature>
<dbReference type="EMBL" id="CP042433">
    <property type="protein sequence ID" value="QEC55143.1"/>
    <property type="molecule type" value="Genomic_DNA"/>
</dbReference>
<gene>
    <name evidence="3" type="ORF">FSB75_04225</name>
</gene>
<dbReference type="InterPro" id="IPR011250">
    <property type="entry name" value="OMP/PagP_B-barrel"/>
</dbReference>
<protein>
    <submittedName>
        <fullName evidence="3">Outer membrane beta-barrel protein</fullName>
    </submittedName>
</protein>
<name>A0A5B8UF95_9BACT</name>